<sequence length="142" mass="16162">MAQLISNCRYCLGPLESNSDSILCGFLISIRSQKPYYTADPEVDSLMVQAIQVLRFHLLELEKRKNQAGRQALQLTNRQWDGGTNRLMDRWTVGQTDKRRRRRRHNTLGQLHTLLRQRGAWVSDRGIGIGIGIAWVNAGMGA</sequence>
<reference evidence="3" key="1">
    <citation type="journal article" date="2003" name="Genome Biol.">
        <title>An integrated gene annotation and transcriptional profiling approach towards the full gene content of the Drosophila genome.</title>
        <authorList>
            <person name="Hild M."/>
            <person name="Beckmann B."/>
            <person name="Haas S.A."/>
            <person name="Koch B."/>
            <person name="Solovyev V."/>
            <person name="Busold C."/>
            <person name="Fellenberg K."/>
            <person name="Boutros M."/>
            <person name="Vingron M."/>
            <person name="Sauer F."/>
            <person name="Hoheisel J.D."/>
            <person name="Paro R."/>
        </authorList>
    </citation>
    <scope>NUCLEOTIDE SEQUENCE</scope>
</reference>
<dbReference type="AlphaFoldDB" id="Q6IKC6"/>
<organism evidence="3">
    <name type="scientific">Drosophila melanogaster</name>
    <name type="common">Fruit fly</name>
    <dbReference type="NCBI Taxonomy" id="7227"/>
    <lineage>
        <taxon>Eukaryota</taxon>
        <taxon>Metazoa</taxon>
        <taxon>Ecdysozoa</taxon>
        <taxon>Arthropoda</taxon>
        <taxon>Hexapoda</taxon>
        <taxon>Insecta</taxon>
        <taxon>Pterygota</taxon>
        <taxon>Neoptera</taxon>
        <taxon>Endopterygota</taxon>
        <taxon>Diptera</taxon>
        <taxon>Brachycera</taxon>
        <taxon>Muscomorpha</taxon>
        <taxon>Ephydroidea</taxon>
        <taxon>Drosophilidae</taxon>
        <taxon>Drosophila</taxon>
        <taxon>Sophophora</taxon>
    </lineage>
</organism>
<evidence type="ECO:0000313" key="3">
    <source>
        <dbReference type="EMBL" id="DAA03946.1"/>
    </source>
</evidence>
<dbReference type="InterPro" id="IPR032453">
    <property type="entry name" value="PKNOX/Meis_N"/>
</dbReference>
<accession>Q6IKC6</accession>
<evidence type="ECO:0000256" key="1">
    <source>
        <dbReference type="ARBA" id="ARBA00023242"/>
    </source>
</evidence>
<dbReference type="EMBL" id="BK002440">
    <property type="protein sequence ID" value="DAA03946.1"/>
    <property type="molecule type" value="Genomic_DNA"/>
</dbReference>
<proteinExistence type="predicted"/>
<name>Q6IKC6_DROME</name>
<gene>
    <name evidence="3" type="ORF">HDC12873</name>
</gene>
<keyword evidence="1" id="KW-0539">Nucleus</keyword>
<protein>
    <submittedName>
        <fullName evidence="3">HDC12873</fullName>
    </submittedName>
</protein>
<dbReference type="Pfam" id="PF16493">
    <property type="entry name" value="Meis_PKNOX_N"/>
    <property type="match status" value="1"/>
</dbReference>
<feature type="domain" description="MEIS N-terminal" evidence="2">
    <location>
        <begin position="28"/>
        <end position="64"/>
    </location>
</feature>
<evidence type="ECO:0000259" key="2">
    <source>
        <dbReference type="Pfam" id="PF16493"/>
    </source>
</evidence>